<dbReference type="AlphaFoldDB" id="A0A2T2N379"/>
<organism evidence="2 3">
    <name type="scientific">Corynespora cassiicola Philippines</name>
    <dbReference type="NCBI Taxonomy" id="1448308"/>
    <lineage>
        <taxon>Eukaryota</taxon>
        <taxon>Fungi</taxon>
        <taxon>Dikarya</taxon>
        <taxon>Ascomycota</taxon>
        <taxon>Pezizomycotina</taxon>
        <taxon>Dothideomycetes</taxon>
        <taxon>Pleosporomycetidae</taxon>
        <taxon>Pleosporales</taxon>
        <taxon>Corynesporascaceae</taxon>
        <taxon>Corynespora</taxon>
    </lineage>
</organism>
<dbReference type="Proteomes" id="UP000240883">
    <property type="component" value="Unassembled WGS sequence"/>
</dbReference>
<protein>
    <submittedName>
        <fullName evidence="2">Uncharacterized protein</fullName>
    </submittedName>
</protein>
<reference evidence="2 3" key="1">
    <citation type="journal article" date="2018" name="Front. Microbiol.">
        <title>Genome-Wide Analysis of Corynespora cassiicola Leaf Fall Disease Putative Effectors.</title>
        <authorList>
            <person name="Lopez D."/>
            <person name="Ribeiro S."/>
            <person name="Label P."/>
            <person name="Fumanal B."/>
            <person name="Venisse J.S."/>
            <person name="Kohler A."/>
            <person name="de Oliveira R.R."/>
            <person name="Labutti K."/>
            <person name="Lipzen A."/>
            <person name="Lail K."/>
            <person name="Bauer D."/>
            <person name="Ohm R.A."/>
            <person name="Barry K.W."/>
            <person name="Spatafora J."/>
            <person name="Grigoriev I.V."/>
            <person name="Martin F.M."/>
            <person name="Pujade-Renaud V."/>
        </authorList>
    </citation>
    <scope>NUCLEOTIDE SEQUENCE [LARGE SCALE GENOMIC DNA]</scope>
    <source>
        <strain evidence="2 3">Philippines</strain>
    </source>
</reference>
<gene>
    <name evidence="2" type="ORF">BS50DRAFT_579640</name>
</gene>
<proteinExistence type="predicted"/>
<evidence type="ECO:0000313" key="3">
    <source>
        <dbReference type="Proteomes" id="UP000240883"/>
    </source>
</evidence>
<feature type="chain" id="PRO_5015394453" evidence="1">
    <location>
        <begin position="22"/>
        <end position="105"/>
    </location>
</feature>
<accession>A0A2T2N379</accession>
<name>A0A2T2N379_CORCC</name>
<sequence>MLQGLPLLSLWLPLSLNTPTAQPLFYRYSHSGRVLGCGVAHEGGSEEEGLVEDRARAAVCGEGGGSVGSTARRSCGWHSQEPPMLWRCPGRCRMPRGLGVQLTVG</sequence>
<feature type="signal peptide" evidence="1">
    <location>
        <begin position="1"/>
        <end position="21"/>
    </location>
</feature>
<keyword evidence="1" id="KW-0732">Signal</keyword>
<keyword evidence="3" id="KW-1185">Reference proteome</keyword>
<evidence type="ECO:0000313" key="2">
    <source>
        <dbReference type="EMBL" id="PSN59829.1"/>
    </source>
</evidence>
<dbReference type="EMBL" id="KZ678152">
    <property type="protein sequence ID" value="PSN59829.1"/>
    <property type="molecule type" value="Genomic_DNA"/>
</dbReference>
<evidence type="ECO:0000256" key="1">
    <source>
        <dbReference type="SAM" id="SignalP"/>
    </source>
</evidence>